<evidence type="ECO:0000256" key="1">
    <source>
        <dbReference type="SAM" id="MobiDB-lite"/>
    </source>
</evidence>
<comment type="caution">
    <text evidence="2">The sequence shown here is derived from an EMBL/GenBank/DDBJ whole genome shotgun (WGS) entry which is preliminary data.</text>
</comment>
<name>A0A0F4GR76_9PEZI</name>
<sequence>MSFSTSKPASFLEAFHSSNGKRLQVDSDVDLVNIVDPLPSDILHAESLHRSSSDHTSESYSNGVIAMLPNGSEVQMRRPSEWFTKQATLTRSAAFLHPVVVLQHHPQAKDLLFVGPLTSWGGRSLGEKFANASQATRESIAAQWLSMRTEEAQPSECDTIDRLEHTGPEMPKASYMSLTQGFWIPSYCLDTYRGPERKLTANSVHLARWAYTRAEIHRRTHGISQMVPESRAPRQLLTPPPSPPFSGRTTRCDPWTSDVPAPTTPITPAWRQQDRQRSMSPKKKEMMAGSWR</sequence>
<feature type="region of interest" description="Disordered" evidence="1">
    <location>
        <begin position="230"/>
        <end position="292"/>
    </location>
</feature>
<feature type="compositionally biased region" description="Basic and acidic residues" evidence="1">
    <location>
        <begin position="272"/>
        <end position="286"/>
    </location>
</feature>
<dbReference type="EMBL" id="LAFY01000339">
    <property type="protein sequence ID" value="KJX99929.1"/>
    <property type="molecule type" value="Genomic_DNA"/>
</dbReference>
<dbReference type="OrthoDB" id="10283343at2759"/>
<keyword evidence="3" id="KW-1185">Reference proteome</keyword>
<dbReference type="AlphaFoldDB" id="A0A0F4GR76"/>
<accession>A0A0F4GR76</accession>
<gene>
    <name evidence="2" type="ORF">TI39_contig347g00022</name>
</gene>
<organism evidence="2 3">
    <name type="scientific">Zymoseptoria brevis</name>
    <dbReference type="NCBI Taxonomy" id="1047168"/>
    <lineage>
        <taxon>Eukaryota</taxon>
        <taxon>Fungi</taxon>
        <taxon>Dikarya</taxon>
        <taxon>Ascomycota</taxon>
        <taxon>Pezizomycotina</taxon>
        <taxon>Dothideomycetes</taxon>
        <taxon>Dothideomycetidae</taxon>
        <taxon>Mycosphaerellales</taxon>
        <taxon>Mycosphaerellaceae</taxon>
        <taxon>Zymoseptoria</taxon>
    </lineage>
</organism>
<evidence type="ECO:0000313" key="2">
    <source>
        <dbReference type="EMBL" id="KJX99929.1"/>
    </source>
</evidence>
<proteinExistence type="predicted"/>
<protein>
    <submittedName>
        <fullName evidence="2">Uncharacterized protein</fullName>
    </submittedName>
</protein>
<dbReference type="Proteomes" id="UP000033647">
    <property type="component" value="Unassembled WGS sequence"/>
</dbReference>
<evidence type="ECO:0000313" key="3">
    <source>
        <dbReference type="Proteomes" id="UP000033647"/>
    </source>
</evidence>
<reference evidence="2 3" key="1">
    <citation type="submission" date="2015-03" db="EMBL/GenBank/DDBJ databases">
        <title>RNA-seq based gene annotation and comparative genomics of four Zymoseptoria species reveal species-specific pathogenicity related genes and transposable element activity.</title>
        <authorList>
            <person name="Grandaubert J."/>
            <person name="Bhattacharyya A."/>
            <person name="Stukenbrock E.H."/>
        </authorList>
    </citation>
    <scope>NUCLEOTIDE SEQUENCE [LARGE SCALE GENOMIC DNA]</scope>
    <source>
        <strain evidence="2 3">Zb18110</strain>
    </source>
</reference>